<reference evidence="9 10" key="1">
    <citation type="submission" date="2019-02" db="EMBL/GenBank/DDBJ databases">
        <title>Deep-cultivation of Planctomycetes and their phenomic and genomic characterization uncovers novel biology.</title>
        <authorList>
            <person name="Wiegand S."/>
            <person name="Jogler M."/>
            <person name="Boedeker C."/>
            <person name="Pinto D."/>
            <person name="Vollmers J."/>
            <person name="Rivas-Marin E."/>
            <person name="Kohn T."/>
            <person name="Peeters S.H."/>
            <person name="Heuer A."/>
            <person name="Rast P."/>
            <person name="Oberbeckmann S."/>
            <person name="Bunk B."/>
            <person name="Jeske O."/>
            <person name="Meyerdierks A."/>
            <person name="Storesund J.E."/>
            <person name="Kallscheuer N."/>
            <person name="Luecker S."/>
            <person name="Lage O.M."/>
            <person name="Pohl T."/>
            <person name="Merkel B.J."/>
            <person name="Hornburger P."/>
            <person name="Mueller R.-W."/>
            <person name="Bruemmer F."/>
            <person name="Labrenz M."/>
            <person name="Spormann A.M."/>
            <person name="Op Den Camp H."/>
            <person name="Overmann J."/>
            <person name="Amann R."/>
            <person name="Jetten M.S.M."/>
            <person name="Mascher T."/>
            <person name="Medema M.H."/>
            <person name="Devos D.P."/>
            <person name="Kaster A.-K."/>
            <person name="Ovreas L."/>
            <person name="Rohde M."/>
            <person name="Galperin M.Y."/>
            <person name="Jogler C."/>
        </authorList>
    </citation>
    <scope>NUCLEOTIDE SEQUENCE [LARGE SCALE GENOMIC DNA]</scope>
    <source>
        <strain evidence="9 10">Pan14r</strain>
    </source>
</reference>
<evidence type="ECO:0000256" key="5">
    <source>
        <dbReference type="ARBA" id="ARBA00023136"/>
    </source>
</evidence>
<evidence type="ECO:0000256" key="1">
    <source>
        <dbReference type="ARBA" id="ARBA00004236"/>
    </source>
</evidence>
<comment type="subcellular location">
    <subcellularLocation>
        <location evidence="1">Cell membrane</location>
    </subcellularLocation>
</comment>
<evidence type="ECO:0000256" key="4">
    <source>
        <dbReference type="ARBA" id="ARBA00022989"/>
    </source>
</evidence>
<keyword evidence="3 7" id="KW-0812">Transmembrane</keyword>
<keyword evidence="2" id="KW-1003">Cell membrane</keyword>
<sequence length="270" mass="28222" precursor="true">MTQPTQPTERSRCRGVAPVIAAAIACCGLSVAAPQMARAQSHYAVHDQSAVDDQGTSVTAKRRMQIPSDDGLEFDSTSLSEPESDTRIVARSGGFPALRQDADSSPSFGEPNEKTTASIPAPLITTGTSLVIVLGLFAGFVWFTRRFGASSRGGGELPQQVLTPLGSTAIDARHRICLVRCGSKVLVLSQSSAGLSPLAEITDPDEVRMLCAACTGNSKNEFMQTLQSFETQPLAQGFAGGPHEVPGGMSPANVQAASATQSRGRLFATA</sequence>
<feature type="chain" id="PRO_5023102033" evidence="8">
    <location>
        <begin position="33"/>
        <end position="270"/>
    </location>
</feature>
<gene>
    <name evidence="9" type="ORF">Pan14r_31160</name>
</gene>
<feature type="region of interest" description="Disordered" evidence="6">
    <location>
        <begin position="43"/>
        <end position="120"/>
    </location>
</feature>
<keyword evidence="10" id="KW-1185">Reference proteome</keyword>
<protein>
    <submittedName>
        <fullName evidence="9">Flagellar biosynthesis protein, FliO</fullName>
    </submittedName>
</protein>
<keyword evidence="9" id="KW-0966">Cell projection</keyword>
<dbReference type="Pfam" id="PF04347">
    <property type="entry name" value="FliO"/>
    <property type="match status" value="1"/>
</dbReference>
<dbReference type="GO" id="GO:0044781">
    <property type="term" value="P:bacterial-type flagellum organization"/>
    <property type="evidence" value="ECO:0007669"/>
    <property type="project" value="InterPro"/>
</dbReference>
<keyword evidence="4 7" id="KW-1133">Transmembrane helix</keyword>
<evidence type="ECO:0000256" key="2">
    <source>
        <dbReference type="ARBA" id="ARBA00022475"/>
    </source>
</evidence>
<proteinExistence type="predicted"/>
<dbReference type="EMBL" id="SJPL01000001">
    <property type="protein sequence ID" value="TWT70808.1"/>
    <property type="molecule type" value="Genomic_DNA"/>
</dbReference>
<organism evidence="9 10">
    <name type="scientific">Crateriforma conspicua</name>
    <dbReference type="NCBI Taxonomy" id="2527996"/>
    <lineage>
        <taxon>Bacteria</taxon>
        <taxon>Pseudomonadati</taxon>
        <taxon>Planctomycetota</taxon>
        <taxon>Planctomycetia</taxon>
        <taxon>Planctomycetales</taxon>
        <taxon>Planctomycetaceae</taxon>
        <taxon>Crateriforma</taxon>
    </lineage>
</organism>
<keyword evidence="9" id="KW-0969">Cilium</keyword>
<evidence type="ECO:0000256" key="6">
    <source>
        <dbReference type="SAM" id="MobiDB-lite"/>
    </source>
</evidence>
<feature type="transmembrane region" description="Helical" evidence="7">
    <location>
        <begin position="119"/>
        <end position="143"/>
    </location>
</feature>
<keyword evidence="5 7" id="KW-0472">Membrane</keyword>
<evidence type="ECO:0000313" key="10">
    <source>
        <dbReference type="Proteomes" id="UP000317238"/>
    </source>
</evidence>
<dbReference type="RefSeq" id="WP_197203692.1">
    <property type="nucleotide sequence ID" value="NZ_SJPL01000001.1"/>
</dbReference>
<dbReference type="AlphaFoldDB" id="A0A5C5Y793"/>
<keyword evidence="9" id="KW-0282">Flagellum</keyword>
<accession>A0A5C5Y793</accession>
<feature type="signal peptide" evidence="8">
    <location>
        <begin position="1"/>
        <end position="32"/>
    </location>
</feature>
<evidence type="ECO:0000256" key="3">
    <source>
        <dbReference type="ARBA" id="ARBA00022692"/>
    </source>
</evidence>
<evidence type="ECO:0000256" key="8">
    <source>
        <dbReference type="SAM" id="SignalP"/>
    </source>
</evidence>
<evidence type="ECO:0000313" key="9">
    <source>
        <dbReference type="EMBL" id="TWT70808.1"/>
    </source>
</evidence>
<dbReference type="InterPro" id="IPR022781">
    <property type="entry name" value="Flagellar_biosynth_FliO"/>
</dbReference>
<name>A0A5C5Y793_9PLAN</name>
<comment type="caution">
    <text evidence="9">The sequence shown here is derived from an EMBL/GenBank/DDBJ whole genome shotgun (WGS) entry which is preliminary data.</text>
</comment>
<dbReference type="GO" id="GO:0016020">
    <property type="term" value="C:membrane"/>
    <property type="evidence" value="ECO:0007669"/>
    <property type="project" value="InterPro"/>
</dbReference>
<evidence type="ECO:0000256" key="7">
    <source>
        <dbReference type="SAM" id="Phobius"/>
    </source>
</evidence>
<dbReference type="Proteomes" id="UP000317238">
    <property type="component" value="Unassembled WGS sequence"/>
</dbReference>
<keyword evidence="8" id="KW-0732">Signal</keyword>